<accession>A0A2W1D5V5</accession>
<proteinExistence type="predicted"/>
<evidence type="ECO:0000259" key="1">
    <source>
        <dbReference type="PROSITE" id="PS50097"/>
    </source>
</evidence>
<reference evidence="5" key="4">
    <citation type="journal article" date="2022" name="Microb. Genom.">
        <title>A global pangenome for the wheat fungal pathogen Pyrenophora tritici-repentis and prediction of effector protein structural homology.</title>
        <authorList>
            <person name="Moolhuijzen P.M."/>
            <person name="See P.T."/>
            <person name="Shi G."/>
            <person name="Powell H.R."/>
            <person name="Cockram J."/>
            <person name="Jorgensen L.N."/>
            <person name="Benslimane H."/>
            <person name="Strelkov S.E."/>
            <person name="Turner J."/>
            <person name="Liu Z."/>
            <person name="Moffat C.S."/>
        </authorList>
    </citation>
    <scope>NUCLEOTIDE SEQUENCE [LARGE SCALE GENOMIC DNA]</scope>
</reference>
<dbReference type="OrthoDB" id="194443at2759"/>
<name>A0A2W1D5V5_9PLEO</name>
<protein>
    <submittedName>
        <fullName evidence="2">BTB domain containing protein</fullName>
    </submittedName>
</protein>
<sequence>MKGFDDIGKAPLRPSAAVAVDLGVVEVKFKKKAYTLHKKLLTEYPGYFRRELSENEGSLTLHHFDRKSFEIFIDWIYEKTLPSCIIDDSVTSICYRAYVLAQQISAISFKTALMGAIFDKDWRSIPHNPEVKYLFFCLPAEDPMLQFLVDTFCINNGIANMSVEDFLDIEALPKAYLGRILRRLHQLTDTPEKDKVFRRGGYIMMLCFNRMGIAKSPIAPFLDEAKDLKAVEVTPSVKKEAGTNAMKSMMIRKKH</sequence>
<evidence type="ECO:0000313" key="2">
    <source>
        <dbReference type="EMBL" id="KAF7571987.1"/>
    </source>
</evidence>
<dbReference type="Proteomes" id="UP000249757">
    <property type="component" value="Unassembled WGS sequence"/>
</dbReference>
<keyword evidence="5" id="KW-1185">Reference proteome</keyword>
<dbReference type="Gene3D" id="3.30.710.10">
    <property type="entry name" value="Potassium Channel Kv1.1, Chain A"/>
    <property type="match status" value="1"/>
</dbReference>
<dbReference type="EMBL" id="NQIK02000004">
    <property type="protein sequence ID" value="KAF7571987.1"/>
    <property type="molecule type" value="Genomic_DNA"/>
</dbReference>
<dbReference type="AlphaFoldDB" id="A0A2W1D5V5"/>
<dbReference type="PROSITE" id="PS50097">
    <property type="entry name" value="BTB"/>
    <property type="match status" value="1"/>
</dbReference>
<reference evidence="2" key="1">
    <citation type="journal article" date="2018" name="BMC Genomics">
        <title>Comparative genomics of the wheat fungal pathogen Pyrenophora tritici-repentis reveals chromosomal variations and genome plasticity.</title>
        <authorList>
            <person name="Moolhuijzen P."/>
            <person name="See P.T."/>
            <person name="Hane J.K."/>
            <person name="Shi G."/>
            <person name="Liu Z."/>
            <person name="Oliver R.P."/>
            <person name="Moffat C.S."/>
        </authorList>
    </citation>
    <scope>NUCLEOTIDE SEQUENCE [LARGE SCALE GENOMIC DNA]</scope>
    <source>
        <strain evidence="2">M4</strain>
    </source>
</reference>
<feature type="domain" description="BTB" evidence="1">
    <location>
        <begin position="20"/>
        <end position="77"/>
    </location>
</feature>
<dbReference type="InterPro" id="IPR000210">
    <property type="entry name" value="BTB/POZ_dom"/>
</dbReference>
<gene>
    <name evidence="3" type="ORF">Ptr86124_004067</name>
    <name evidence="2" type="ORF">PtrM4_094870</name>
</gene>
<dbReference type="Proteomes" id="UP000245464">
    <property type="component" value="Chromosome 4"/>
</dbReference>
<evidence type="ECO:0000313" key="4">
    <source>
        <dbReference type="Proteomes" id="UP000245464"/>
    </source>
</evidence>
<reference evidence="3" key="2">
    <citation type="submission" date="2021-05" db="EMBL/GenBank/DDBJ databases">
        <authorList>
            <person name="Moolhuijzen P.M."/>
            <person name="Moffat C.S."/>
        </authorList>
    </citation>
    <scope>NUCLEOTIDE SEQUENCE</scope>
    <source>
        <strain evidence="3">86-124</strain>
    </source>
</reference>
<evidence type="ECO:0000313" key="5">
    <source>
        <dbReference type="Proteomes" id="UP000249757"/>
    </source>
</evidence>
<dbReference type="SUPFAM" id="SSF54695">
    <property type="entry name" value="POZ domain"/>
    <property type="match status" value="1"/>
</dbReference>
<organism evidence="2 4">
    <name type="scientific">Pyrenophora tritici-repentis</name>
    <dbReference type="NCBI Taxonomy" id="45151"/>
    <lineage>
        <taxon>Eukaryota</taxon>
        <taxon>Fungi</taxon>
        <taxon>Dikarya</taxon>
        <taxon>Ascomycota</taxon>
        <taxon>Pezizomycotina</taxon>
        <taxon>Dothideomycetes</taxon>
        <taxon>Pleosporomycetidae</taxon>
        <taxon>Pleosporales</taxon>
        <taxon>Pleosporineae</taxon>
        <taxon>Pleosporaceae</taxon>
        <taxon>Pyrenophora</taxon>
    </lineage>
</organism>
<dbReference type="OMA" id="CWILLES"/>
<dbReference type="EMBL" id="NRDI02000004">
    <property type="protein sequence ID" value="KAI1517130.1"/>
    <property type="molecule type" value="Genomic_DNA"/>
</dbReference>
<evidence type="ECO:0000313" key="3">
    <source>
        <dbReference type="EMBL" id="KAI1517130.1"/>
    </source>
</evidence>
<comment type="caution">
    <text evidence="2">The sequence shown here is derived from an EMBL/GenBank/DDBJ whole genome shotgun (WGS) entry which is preliminary data.</text>
</comment>
<dbReference type="InterPro" id="IPR011333">
    <property type="entry name" value="SKP1/BTB/POZ_sf"/>
</dbReference>
<reference evidence="3" key="3">
    <citation type="journal article" date="2022" name="bioRxiv">
        <title>A global pangenome for the wheat fungal pathogen Pyrenophora tritici-repentis and prediction of effector protein structural homology.</title>
        <authorList>
            <person name="Moolhuijzen P."/>
            <person name="See P.T."/>
            <person name="Shi G."/>
            <person name="Powell H.R."/>
            <person name="Cockram J."/>
            <person name="Jorgensen L.N."/>
            <person name="Benslimane H."/>
            <person name="Strelkov S.E."/>
            <person name="Turner J."/>
            <person name="Liu Z."/>
            <person name="Moffat C.S."/>
        </authorList>
    </citation>
    <scope>NUCLEOTIDE SEQUENCE</scope>
    <source>
        <strain evidence="3">86-124</strain>
    </source>
</reference>